<dbReference type="InterPro" id="IPR029039">
    <property type="entry name" value="Flavoprotein-like_sf"/>
</dbReference>
<dbReference type="Proteomes" id="UP001569414">
    <property type="component" value="Unassembled WGS sequence"/>
</dbReference>
<dbReference type="RefSeq" id="WP_371843471.1">
    <property type="nucleotide sequence ID" value="NZ_JBGMEL010000008.1"/>
</dbReference>
<dbReference type="EMBL" id="JBGMEL010000008">
    <property type="protein sequence ID" value="MFA0790885.1"/>
    <property type="molecule type" value="Genomic_DNA"/>
</dbReference>
<dbReference type="PANTHER" id="PTHR10204:SF34">
    <property type="entry name" value="NAD(P)H DEHYDROGENASE [QUINONE] 1 ISOFORM 1"/>
    <property type="match status" value="1"/>
</dbReference>
<organism evidence="4 5">
    <name type="scientific">Microbulbifer echini</name>
    <dbReference type="NCBI Taxonomy" id="1529067"/>
    <lineage>
        <taxon>Bacteria</taxon>
        <taxon>Pseudomonadati</taxon>
        <taxon>Pseudomonadota</taxon>
        <taxon>Gammaproteobacteria</taxon>
        <taxon>Cellvibrionales</taxon>
        <taxon>Microbulbiferaceae</taxon>
        <taxon>Microbulbifer</taxon>
    </lineage>
</organism>
<comment type="similarity">
    <text evidence="1">Belongs to the NAD(P)H dehydrogenase (quinone) family.</text>
</comment>
<accession>A0ABV4NNQ2</accession>
<evidence type="ECO:0000256" key="1">
    <source>
        <dbReference type="ARBA" id="ARBA00006252"/>
    </source>
</evidence>
<name>A0ABV4NNQ2_9GAMM</name>
<evidence type="ECO:0000313" key="4">
    <source>
        <dbReference type="EMBL" id="MFA0790885.1"/>
    </source>
</evidence>
<evidence type="ECO:0000256" key="2">
    <source>
        <dbReference type="ARBA" id="ARBA00023002"/>
    </source>
</evidence>
<dbReference type="EC" id="1.-.-.-" evidence="4"/>
<keyword evidence="5" id="KW-1185">Reference proteome</keyword>
<dbReference type="PANTHER" id="PTHR10204">
    <property type="entry name" value="NAD P H OXIDOREDUCTASE-RELATED"/>
    <property type="match status" value="1"/>
</dbReference>
<reference evidence="4 5" key="1">
    <citation type="submission" date="2024-08" db="EMBL/GenBank/DDBJ databases">
        <authorList>
            <person name="Ishaq N."/>
        </authorList>
    </citation>
    <scope>NUCLEOTIDE SEQUENCE [LARGE SCALE GENOMIC DNA]</scope>
    <source>
        <strain evidence="4 5">JCM 30400</strain>
    </source>
</reference>
<dbReference type="Pfam" id="PF02525">
    <property type="entry name" value="Flavodoxin_2"/>
    <property type="match status" value="1"/>
</dbReference>
<evidence type="ECO:0000259" key="3">
    <source>
        <dbReference type="Pfam" id="PF02525"/>
    </source>
</evidence>
<dbReference type="GO" id="GO:0016491">
    <property type="term" value="F:oxidoreductase activity"/>
    <property type="evidence" value="ECO:0007669"/>
    <property type="project" value="UniProtKB-KW"/>
</dbReference>
<evidence type="ECO:0000313" key="5">
    <source>
        <dbReference type="Proteomes" id="UP001569414"/>
    </source>
</evidence>
<comment type="caution">
    <text evidence="4">The sequence shown here is derived from an EMBL/GenBank/DDBJ whole genome shotgun (WGS) entry which is preliminary data.</text>
</comment>
<protein>
    <submittedName>
        <fullName evidence="4">NAD(P)H-dependent oxidoreductase</fullName>
        <ecNumber evidence="4">1.-.-.-</ecNumber>
        <ecNumber evidence="4">1.6.99.-</ecNumber>
    </submittedName>
</protein>
<dbReference type="EC" id="1.6.99.-" evidence="4"/>
<dbReference type="InterPro" id="IPR051545">
    <property type="entry name" value="NAD(P)H_dehydrogenase_qn"/>
</dbReference>
<sequence length="190" mass="21427">MKKILLLNGNPKIGSLCSHLSDTYEIEARESAIVRRFDLGAMDFNPSLDCGYDEFLRLEYCLSDFTEALLWSNHIVIVLPVWWGGLPSKLKGLIDRTFLPGVTFKFEMGSAVPVQLLQGKTSRLIVTMDAPVNMHTDQFKPVLEQLDRFTLRYCGVKMAKYNLFGSVVSASEEQIGQWTEIVKELGSNCI</sequence>
<dbReference type="InterPro" id="IPR003680">
    <property type="entry name" value="Flavodoxin_fold"/>
</dbReference>
<keyword evidence="2 4" id="KW-0560">Oxidoreductase</keyword>
<dbReference type="SUPFAM" id="SSF52218">
    <property type="entry name" value="Flavoproteins"/>
    <property type="match status" value="1"/>
</dbReference>
<dbReference type="Gene3D" id="3.40.50.360">
    <property type="match status" value="1"/>
</dbReference>
<feature type="domain" description="Flavodoxin-like fold" evidence="3">
    <location>
        <begin position="2"/>
        <end position="173"/>
    </location>
</feature>
<gene>
    <name evidence="4" type="ORF">ACCI51_10050</name>
</gene>
<proteinExistence type="inferred from homology"/>